<dbReference type="InterPro" id="IPR015310">
    <property type="entry name" value="AHSA1-like_N"/>
</dbReference>
<dbReference type="SUPFAM" id="SSF103111">
    <property type="entry name" value="Activator of Hsp90 ATPase, Aha1"/>
    <property type="match status" value="1"/>
</dbReference>
<evidence type="ECO:0000313" key="3">
    <source>
        <dbReference type="EMBL" id="CAD8220909.1"/>
    </source>
</evidence>
<evidence type="ECO:0000259" key="2">
    <source>
        <dbReference type="SMART" id="SM01000"/>
    </source>
</evidence>
<dbReference type="GO" id="GO:0006457">
    <property type="term" value="P:protein folding"/>
    <property type="evidence" value="ECO:0007669"/>
    <property type="project" value="TreeGrafter"/>
</dbReference>
<accession>A0A7R9XPP6</accession>
<dbReference type="InterPro" id="IPR036338">
    <property type="entry name" value="Aha1"/>
</dbReference>
<gene>
    <name evidence="3" type="ORF">OLUC0939_LOCUS1629</name>
</gene>
<dbReference type="GO" id="GO:0005829">
    <property type="term" value="C:cytosol"/>
    <property type="evidence" value="ECO:0007669"/>
    <property type="project" value="TreeGrafter"/>
</dbReference>
<protein>
    <recommendedName>
        <fullName evidence="2">Activator of Hsp90 ATPase AHSA1-like N-terminal domain-containing protein</fullName>
    </recommendedName>
</protein>
<name>A0A7R9XPP6_9CHLO</name>
<organism evidence="3">
    <name type="scientific">Ostreococcus sp. 'lucimarinus'</name>
    <dbReference type="NCBI Taxonomy" id="242159"/>
    <lineage>
        <taxon>Eukaryota</taxon>
        <taxon>Viridiplantae</taxon>
        <taxon>Chlorophyta</taxon>
        <taxon>Mamiellophyceae</taxon>
        <taxon>Mamiellales</taxon>
        <taxon>Bathycoccaceae</taxon>
        <taxon>Ostreococcus</taxon>
    </lineage>
</organism>
<comment type="similarity">
    <text evidence="1">Belongs to the AHA1 family.</text>
</comment>
<dbReference type="Pfam" id="PF09229">
    <property type="entry name" value="Aha1_N"/>
    <property type="match status" value="1"/>
</dbReference>
<reference evidence="3" key="1">
    <citation type="submission" date="2021-01" db="EMBL/GenBank/DDBJ databases">
        <authorList>
            <person name="Corre E."/>
            <person name="Pelletier E."/>
            <person name="Niang G."/>
            <person name="Scheremetjew M."/>
            <person name="Finn R."/>
            <person name="Kale V."/>
            <person name="Holt S."/>
            <person name="Cochrane G."/>
            <person name="Meng A."/>
            <person name="Brown T."/>
            <person name="Cohen L."/>
        </authorList>
    </citation>
    <scope>NUCLEOTIDE SEQUENCE</scope>
    <source>
        <strain evidence="3">Clade-A-BCC118000</strain>
    </source>
</reference>
<dbReference type="AlphaFoldDB" id="A0A7R9XPP6"/>
<dbReference type="GO" id="GO:0001671">
    <property type="term" value="F:ATPase activator activity"/>
    <property type="evidence" value="ECO:0007669"/>
    <property type="project" value="InterPro"/>
</dbReference>
<dbReference type="PANTHER" id="PTHR13009:SF21">
    <property type="entry name" value="ACTIVATOR OF HSP90 ATPASE"/>
    <property type="match status" value="1"/>
</dbReference>
<dbReference type="Gene3D" id="3.15.10.20">
    <property type="entry name" value="Activator of Hsp90 ATPase Aha1, N-terminal domain"/>
    <property type="match status" value="1"/>
</dbReference>
<sequence length="170" mass="19264">MAKWGEGDSRWIVDERRDGTNINGWHWEERNMMKWSRERIESLLVGVDLDVPVSEGRATVTELSKFEGDSSVSTRKGGKKFGCFDLSFTVKWRGVVGVAADSTEDEDEVKGEIVVKEFCSTNDEDEYDFAVSAKDGKSESKALLKSRVEKSVEAILLPKLRQFCEELKEM</sequence>
<evidence type="ECO:0000256" key="1">
    <source>
        <dbReference type="ARBA" id="ARBA00006817"/>
    </source>
</evidence>
<dbReference type="GO" id="GO:0051087">
    <property type="term" value="F:protein-folding chaperone binding"/>
    <property type="evidence" value="ECO:0007669"/>
    <property type="project" value="InterPro"/>
</dbReference>
<feature type="domain" description="Activator of Hsp90 ATPase AHSA1-like N-terminal" evidence="2">
    <location>
        <begin position="29"/>
        <end position="170"/>
    </location>
</feature>
<proteinExistence type="inferred from homology"/>
<dbReference type="SMART" id="SM01000">
    <property type="entry name" value="Aha1_N"/>
    <property type="match status" value="1"/>
</dbReference>
<dbReference type="EMBL" id="HBDX01001903">
    <property type="protein sequence ID" value="CAD8220909.1"/>
    <property type="molecule type" value="Transcribed_RNA"/>
</dbReference>
<dbReference type="PANTHER" id="PTHR13009">
    <property type="entry name" value="HEAT SHOCK PROTEIN 90 HSP90 CO-CHAPERONE AHA-1"/>
    <property type="match status" value="1"/>
</dbReference>